<name>A0A166FE75_9AGAM</name>
<dbReference type="Pfam" id="PF00975">
    <property type="entry name" value="Thioesterase"/>
    <property type="match status" value="1"/>
</dbReference>
<dbReference type="Proteomes" id="UP000076532">
    <property type="component" value="Unassembled WGS sequence"/>
</dbReference>
<dbReference type="GO" id="GO:0005737">
    <property type="term" value="C:cytoplasm"/>
    <property type="evidence" value="ECO:0007669"/>
    <property type="project" value="TreeGrafter"/>
</dbReference>
<dbReference type="OrthoDB" id="408177at2759"/>
<keyword evidence="1" id="KW-0596">Phosphopantetheine</keyword>
<feature type="domain" description="Carrier" evidence="8">
    <location>
        <begin position="985"/>
        <end position="1062"/>
    </location>
</feature>
<dbReference type="SUPFAM" id="SSF47336">
    <property type="entry name" value="ACP-like"/>
    <property type="match status" value="2"/>
</dbReference>
<feature type="compositionally biased region" description="Polar residues" evidence="7">
    <location>
        <begin position="1060"/>
        <end position="1075"/>
    </location>
</feature>
<dbReference type="Pfam" id="PF00550">
    <property type="entry name" value="PP-binding"/>
    <property type="match status" value="2"/>
</dbReference>
<dbReference type="InterPro" id="IPR001242">
    <property type="entry name" value="Condensation_dom"/>
</dbReference>
<dbReference type="Gene3D" id="3.40.50.1820">
    <property type="entry name" value="alpha/beta hydrolase"/>
    <property type="match status" value="1"/>
</dbReference>
<keyword evidence="6" id="KW-0511">Multifunctional enzyme</keyword>
<dbReference type="NCBIfam" id="TIGR01733">
    <property type="entry name" value="AA-adenyl-dom"/>
    <property type="match status" value="1"/>
</dbReference>
<evidence type="ECO:0000256" key="1">
    <source>
        <dbReference type="ARBA" id="ARBA00022450"/>
    </source>
</evidence>
<dbReference type="PROSITE" id="PS52004">
    <property type="entry name" value="KS3_2"/>
    <property type="match status" value="1"/>
</dbReference>
<dbReference type="Gene3D" id="3.30.559.30">
    <property type="entry name" value="Nonribosomal peptide synthetase, condensation domain"/>
    <property type="match status" value="1"/>
</dbReference>
<evidence type="ECO:0000259" key="9">
    <source>
        <dbReference type="PROSITE" id="PS52004"/>
    </source>
</evidence>
<dbReference type="EMBL" id="KV417590">
    <property type="protein sequence ID" value="KZP16709.1"/>
    <property type="molecule type" value="Genomic_DNA"/>
</dbReference>
<dbReference type="InterPro" id="IPR009081">
    <property type="entry name" value="PP-bd_ACP"/>
</dbReference>
<dbReference type="GO" id="GO:0006633">
    <property type="term" value="P:fatty acid biosynthetic process"/>
    <property type="evidence" value="ECO:0007669"/>
    <property type="project" value="InterPro"/>
</dbReference>
<dbReference type="InterPro" id="IPR018201">
    <property type="entry name" value="Ketoacyl_synth_AS"/>
</dbReference>
<dbReference type="SUPFAM" id="SSF53474">
    <property type="entry name" value="alpha/beta-Hydrolases"/>
    <property type="match status" value="1"/>
</dbReference>
<feature type="domain" description="Carrier" evidence="8">
    <location>
        <begin position="1093"/>
        <end position="1168"/>
    </location>
</feature>
<evidence type="ECO:0000256" key="2">
    <source>
        <dbReference type="ARBA" id="ARBA00022553"/>
    </source>
</evidence>
<dbReference type="GO" id="GO:0031177">
    <property type="term" value="F:phosphopantetheine binding"/>
    <property type="evidence" value="ECO:0007669"/>
    <property type="project" value="TreeGrafter"/>
</dbReference>
<dbReference type="PROSITE" id="PS50075">
    <property type="entry name" value="CARRIER"/>
    <property type="match status" value="2"/>
</dbReference>
<dbReference type="InterPro" id="IPR042099">
    <property type="entry name" value="ANL_N_sf"/>
</dbReference>
<dbReference type="SMART" id="SM00825">
    <property type="entry name" value="PKS_KS"/>
    <property type="match status" value="1"/>
</dbReference>
<dbReference type="SUPFAM" id="SSF56801">
    <property type="entry name" value="Acetyl-CoA synthetase-like"/>
    <property type="match status" value="1"/>
</dbReference>
<dbReference type="InterPro" id="IPR020845">
    <property type="entry name" value="AMP-binding_CS"/>
</dbReference>
<dbReference type="Gene3D" id="3.30.300.30">
    <property type="match status" value="1"/>
</dbReference>
<dbReference type="Pfam" id="PF00501">
    <property type="entry name" value="AMP-binding"/>
    <property type="match status" value="1"/>
</dbReference>
<dbReference type="InterPro" id="IPR016039">
    <property type="entry name" value="Thiolase-like"/>
</dbReference>
<evidence type="ECO:0000259" key="8">
    <source>
        <dbReference type="PROSITE" id="PS50075"/>
    </source>
</evidence>
<evidence type="ECO:0000256" key="3">
    <source>
        <dbReference type="ARBA" id="ARBA00022598"/>
    </source>
</evidence>
<evidence type="ECO:0000313" key="11">
    <source>
        <dbReference type="Proteomes" id="UP000076532"/>
    </source>
</evidence>
<dbReference type="CDD" id="cd05930">
    <property type="entry name" value="A_NRPS"/>
    <property type="match status" value="1"/>
</dbReference>
<dbReference type="InterPro" id="IPR000873">
    <property type="entry name" value="AMP-dep_synth/lig_dom"/>
</dbReference>
<dbReference type="Gene3D" id="3.40.47.10">
    <property type="match status" value="1"/>
</dbReference>
<dbReference type="SUPFAM" id="SSF53901">
    <property type="entry name" value="Thiolase-like"/>
    <property type="match status" value="1"/>
</dbReference>
<gene>
    <name evidence="10" type="ORF">FIBSPDRAFT_794117</name>
</gene>
<accession>A0A166FE75</accession>
<evidence type="ECO:0000313" key="10">
    <source>
        <dbReference type="EMBL" id="KZP16709.1"/>
    </source>
</evidence>
<feature type="domain" description="Ketosynthase family 3 (KS3)" evidence="9">
    <location>
        <begin position="1199"/>
        <end position="1613"/>
    </location>
</feature>
<reference evidence="10 11" key="1">
    <citation type="journal article" date="2016" name="Mol. Biol. Evol.">
        <title>Comparative Genomics of Early-Diverging Mushroom-Forming Fungi Provides Insights into the Origins of Lignocellulose Decay Capabilities.</title>
        <authorList>
            <person name="Nagy L.G."/>
            <person name="Riley R."/>
            <person name="Tritt A."/>
            <person name="Adam C."/>
            <person name="Daum C."/>
            <person name="Floudas D."/>
            <person name="Sun H."/>
            <person name="Yadav J.S."/>
            <person name="Pangilinan J."/>
            <person name="Larsson K.H."/>
            <person name="Matsuura K."/>
            <person name="Barry K."/>
            <person name="Labutti K."/>
            <person name="Kuo R."/>
            <person name="Ohm R.A."/>
            <person name="Bhattacharya S.S."/>
            <person name="Shirouzu T."/>
            <person name="Yoshinaga Y."/>
            <person name="Martin F.M."/>
            <person name="Grigoriev I.V."/>
            <person name="Hibbett D.S."/>
        </authorList>
    </citation>
    <scope>NUCLEOTIDE SEQUENCE [LARGE SCALE GENOMIC DNA]</scope>
    <source>
        <strain evidence="10 11">CBS 109695</strain>
    </source>
</reference>
<evidence type="ECO:0000256" key="5">
    <source>
        <dbReference type="ARBA" id="ARBA00023026"/>
    </source>
</evidence>
<dbReference type="InterPro" id="IPR001031">
    <property type="entry name" value="Thioesterase"/>
</dbReference>
<keyword evidence="4" id="KW-0808">Transferase</keyword>
<keyword evidence="5" id="KW-0843">Virulence</keyword>
<dbReference type="Gene3D" id="3.40.50.12780">
    <property type="entry name" value="N-terminal domain of ligase-like"/>
    <property type="match status" value="1"/>
</dbReference>
<dbReference type="InterPro" id="IPR014031">
    <property type="entry name" value="Ketoacyl_synth_C"/>
</dbReference>
<dbReference type="PANTHER" id="PTHR45527:SF1">
    <property type="entry name" value="FATTY ACID SYNTHASE"/>
    <property type="match status" value="1"/>
</dbReference>
<dbReference type="InterPro" id="IPR014030">
    <property type="entry name" value="Ketoacyl_synth_N"/>
</dbReference>
<feature type="compositionally biased region" description="Polar residues" evidence="7">
    <location>
        <begin position="1169"/>
        <end position="1179"/>
    </location>
</feature>
<organism evidence="10 11">
    <name type="scientific">Athelia psychrophila</name>
    <dbReference type="NCBI Taxonomy" id="1759441"/>
    <lineage>
        <taxon>Eukaryota</taxon>
        <taxon>Fungi</taxon>
        <taxon>Dikarya</taxon>
        <taxon>Basidiomycota</taxon>
        <taxon>Agaricomycotina</taxon>
        <taxon>Agaricomycetes</taxon>
        <taxon>Agaricomycetidae</taxon>
        <taxon>Atheliales</taxon>
        <taxon>Atheliaceae</taxon>
        <taxon>Athelia</taxon>
    </lineage>
</organism>
<dbReference type="Gene3D" id="3.30.559.10">
    <property type="entry name" value="Chloramphenicol acetyltransferase-like domain"/>
    <property type="match status" value="1"/>
</dbReference>
<keyword evidence="2" id="KW-0597">Phosphoprotein</keyword>
<dbReference type="Gene3D" id="1.10.1200.10">
    <property type="entry name" value="ACP-like"/>
    <property type="match status" value="2"/>
</dbReference>
<keyword evidence="11" id="KW-1185">Reference proteome</keyword>
<dbReference type="GO" id="GO:0016874">
    <property type="term" value="F:ligase activity"/>
    <property type="evidence" value="ECO:0007669"/>
    <property type="project" value="UniProtKB-KW"/>
</dbReference>
<dbReference type="PROSITE" id="PS00455">
    <property type="entry name" value="AMP_BINDING"/>
    <property type="match status" value="1"/>
</dbReference>
<feature type="compositionally biased region" description="Polar residues" evidence="7">
    <location>
        <begin position="975"/>
        <end position="985"/>
    </location>
</feature>
<dbReference type="Pfam" id="PF00109">
    <property type="entry name" value="ketoacyl-synt"/>
    <property type="match status" value="1"/>
</dbReference>
<dbReference type="PROSITE" id="PS00606">
    <property type="entry name" value="KS3_1"/>
    <property type="match status" value="1"/>
</dbReference>
<protein>
    <submittedName>
        <fullName evidence="10">Uncharacterized protein</fullName>
    </submittedName>
</protein>
<keyword evidence="3" id="KW-0436">Ligase</keyword>
<dbReference type="SUPFAM" id="SSF52777">
    <property type="entry name" value="CoA-dependent acyltransferases"/>
    <property type="match status" value="2"/>
</dbReference>
<evidence type="ECO:0000256" key="4">
    <source>
        <dbReference type="ARBA" id="ARBA00022679"/>
    </source>
</evidence>
<dbReference type="InterPro" id="IPR036736">
    <property type="entry name" value="ACP-like_sf"/>
</dbReference>
<feature type="region of interest" description="Disordered" evidence="7">
    <location>
        <begin position="1166"/>
        <end position="1195"/>
    </location>
</feature>
<evidence type="ECO:0000256" key="6">
    <source>
        <dbReference type="ARBA" id="ARBA00023268"/>
    </source>
</evidence>
<dbReference type="InterPro" id="IPR023213">
    <property type="entry name" value="CAT-like_dom_sf"/>
</dbReference>
<dbReference type="InterPro" id="IPR029058">
    <property type="entry name" value="AB_hydrolase_fold"/>
</dbReference>
<feature type="region of interest" description="Disordered" evidence="7">
    <location>
        <begin position="1056"/>
        <end position="1077"/>
    </location>
</feature>
<dbReference type="InterPro" id="IPR010071">
    <property type="entry name" value="AA_adenyl_dom"/>
</dbReference>
<dbReference type="Pfam" id="PF02801">
    <property type="entry name" value="Ketoacyl-synt_C"/>
    <property type="match status" value="1"/>
</dbReference>
<dbReference type="STRING" id="436010.A0A166FE75"/>
<dbReference type="GO" id="GO:0004315">
    <property type="term" value="F:3-oxoacyl-[acyl-carrier-protein] synthase activity"/>
    <property type="evidence" value="ECO:0007669"/>
    <property type="project" value="InterPro"/>
</dbReference>
<dbReference type="InterPro" id="IPR020841">
    <property type="entry name" value="PKS_Beta-ketoAc_synthase_dom"/>
</dbReference>
<feature type="region of interest" description="Disordered" evidence="7">
    <location>
        <begin position="958"/>
        <end position="985"/>
    </location>
</feature>
<proteinExistence type="predicted"/>
<dbReference type="PANTHER" id="PTHR45527">
    <property type="entry name" value="NONRIBOSOMAL PEPTIDE SYNTHETASE"/>
    <property type="match status" value="1"/>
</dbReference>
<sequence length="2001" mass="215132">MTTAQEGLWLAYSNAPQHTLYNLTLKFTFSHDANKDYDCSLEAIHKAVNVLTARHAILRSTFHSAGKSHPRPFVAEHDVKSATPILVIVPEPNTAHAEGKVLNILRTGVDLSSNFAVRWIAVVGANQTELYLVAHHIALDGTSMARLSAEFFELLMTTTSESSVVASPAPQMPFCHAQMFEASFANSSDFDAAQKFWKRQLTHVRPLKWTVTPPPAAKSFREIQSWFDLSKSELATWGNKYRTSWFRVAVALVGVLAASRAEPKHGSDHPVTIAFGGRPAGMESSIGHFANAMPIRIPMTEALNSGSIGALSFETLVKLVSKEISAAKKHERFSFLNLSRAQNQDALEVPRAQVAVTLSPKLSRSECCLYPVEGPYDLFFCFLEGADGVSLGLIYNPSVFSESDIADLKTDFVSLRALTLGETPLDVASLPAINPQVPRLLPSLDLSNAEEISSSRFHVWFEHQAAQNPGLIAMQSGEQGTSVTYRELNERANRIAHYLRSLGATRGALVLLHICRSFSTMVWIMGVLKSGAAYAVADQSHPVERTRAVLSVAQPTLVVDDGQGRDIKELVAEFGIELLDAGRLPLDDMPAHNLDDCTENDDLAYIVFTSGSTGKPKGVEIEHRNLSHFVANAYSSRYLSMGPGSRILQFATFAFDAAVLEWSQCLAVGGTLCFADHPKMLVGDYLADVIDANEISIMHLTPSVLATLPTSRPLPSLRQISVGGEMVPENLIKAWRSRVQVQNAYGPTECTVVMSHQPQPSAPEAQQPPANIIGAPHQHMKFYVFNDKFDRALPVGEIGEVCIGGPQVGRGYKGRDDLTASRFAVHPDLGERVYRTGDRGKLLSNGSVSLIGRIDREVKIRGYRIELDDVERTISGLMPEIVGVSVHPDKSGASLCAFVAPSHINGNLVKARLAECLPSYMVPSVVYSLQRLPSNTNDKIDHSKIGASMDTLIAEARQKVASKHDSPPTPPASSGYRTPTARSSSPPVAAISRIAHIWETVLDLSRPPSASDNFFDLGGNSLTISKLSELLNKEFPGTSARVIDLFARPTVQAQAGLYDTGNSGPSRPASPSSQESDYEDVALPAIADLETASQKEDVLIQMTDIWTSVLGTQPSVQTNFFDAGGHSVAVAQVHQAIRAKWPSANIKIVDLFHHSTIQSQAALVMKSQPALSPQPTKPVSRSGRPRAAAKVAPSPPTQNSEIAVIGIAGRFPGATTPDELYQLFVDRKEGLSSFPEVASDRLPFDGAIYVPRKGALSGVHDFDPAFWGLKDDEARNMDPQQRLFMDTTLEALEDAGHVPSPQGRNSIGLCVGAAENTWQQATETVHGDEFYRVHRSALTPPISARTAYHLNLHGPNLTLNTACSSGLVAMSVAVDQLRSGQCDISVAGAVTISFPQEGYVTAKGQLFSPSGHCRPFDHRADGTLPADAVCALVLRRLDDAVRDGDKIYSVISGMATGSDGSTDKAGCTVPSPRGQAETIKRAWKDASIPATKLVYAELHGSGTPIGDALELEALHLARSEMGADRAPCVVGSNKGNLGNTEAASGLVSVIKLCKSMQHGVIPPIQSFEKLSPLIDSDPSVVIASGETRISDDAVVCVSSAGLGGVNAHCVMRFPPTSSRRRPEDIYIHTRRNNTRTLTSPPSRQQVSETPAVNVCSIIQLCASRILEADIQEDTDLRSAGLDSNGQIRLMRQVTDVLPSASLRLSAFSSSPCTPASLAASIEGKEHRQASQSLPSYMTVVRSGSPSVIYALIAPAGGSCGSYVGLSQHLPASATIVTVEHPNFRGRASMAYNVQDLAQLYARDLTQSFGSMSECVLVGASFGGVVAWDLSQRLAQMGVVVKSIALLDSPWPGPSSSPQALTASAFLQNVFSITSSADASSEPETSDTTDVERLLSAVGLALSTGPPADQAEVHKHDWQTMLALYVEAVLAVRAYSLDDSSKLDIPCVYVKASHSDVNDCCEQWGRILPRLSIGDVDAEHASVCKGKNGEDVAKFIAETLVL</sequence>
<dbReference type="Pfam" id="PF00668">
    <property type="entry name" value="Condensation"/>
    <property type="match status" value="1"/>
</dbReference>
<dbReference type="CDD" id="cd00833">
    <property type="entry name" value="PKS"/>
    <property type="match status" value="1"/>
</dbReference>
<dbReference type="InterPro" id="IPR045851">
    <property type="entry name" value="AMP-bd_C_sf"/>
</dbReference>
<dbReference type="GO" id="GO:0044550">
    <property type="term" value="P:secondary metabolite biosynthetic process"/>
    <property type="evidence" value="ECO:0007669"/>
    <property type="project" value="TreeGrafter"/>
</dbReference>
<dbReference type="GO" id="GO:0043041">
    <property type="term" value="P:amino acid activation for nonribosomal peptide biosynthetic process"/>
    <property type="evidence" value="ECO:0007669"/>
    <property type="project" value="TreeGrafter"/>
</dbReference>
<evidence type="ECO:0000256" key="7">
    <source>
        <dbReference type="SAM" id="MobiDB-lite"/>
    </source>
</evidence>